<name>A0A563EJ82_9PSEU</name>
<keyword evidence="2" id="KW-1185">Reference proteome</keyword>
<evidence type="ECO:0000313" key="2">
    <source>
        <dbReference type="Proteomes" id="UP000316639"/>
    </source>
</evidence>
<dbReference type="OrthoDB" id="3365759at2"/>
<sequence length="119" mass="12814">MPVDLDGWRADPSRWTEVACDEVVGADGRQEVLAHRAAQWSVGESIVEATELPSRYGQADDVWLLREAQCANGDTLVGIDAAALCPVGVPETIAFVEAGAHPDRDALLDHLVSHREEVA</sequence>
<dbReference type="Proteomes" id="UP000316639">
    <property type="component" value="Unassembled WGS sequence"/>
</dbReference>
<proteinExistence type="predicted"/>
<dbReference type="AlphaFoldDB" id="A0A563EJ82"/>
<accession>A0A563EJ82</accession>
<evidence type="ECO:0000313" key="1">
    <source>
        <dbReference type="EMBL" id="TWP46888.1"/>
    </source>
</evidence>
<gene>
    <name evidence="1" type="ORF">FKR81_34350</name>
</gene>
<dbReference type="EMBL" id="VOBR01000029">
    <property type="protein sequence ID" value="TWP46888.1"/>
    <property type="molecule type" value="Genomic_DNA"/>
</dbReference>
<reference evidence="1 2" key="1">
    <citation type="submission" date="2019-07" db="EMBL/GenBank/DDBJ databases">
        <title>Lentzea xizangensis sp. nov., isolated from Qinghai-Tibetan Plateau Soils.</title>
        <authorList>
            <person name="Huang J."/>
        </authorList>
    </citation>
    <scope>NUCLEOTIDE SEQUENCE [LARGE SCALE GENOMIC DNA]</scope>
    <source>
        <strain evidence="1 2">FXJ1.1311</strain>
    </source>
</reference>
<organism evidence="1 2">
    <name type="scientific">Lentzea tibetensis</name>
    <dbReference type="NCBI Taxonomy" id="2591470"/>
    <lineage>
        <taxon>Bacteria</taxon>
        <taxon>Bacillati</taxon>
        <taxon>Actinomycetota</taxon>
        <taxon>Actinomycetes</taxon>
        <taxon>Pseudonocardiales</taxon>
        <taxon>Pseudonocardiaceae</taxon>
        <taxon>Lentzea</taxon>
    </lineage>
</organism>
<dbReference type="RefSeq" id="WP_146358397.1">
    <property type="nucleotide sequence ID" value="NZ_VOBR01000029.1"/>
</dbReference>
<comment type="caution">
    <text evidence="1">The sequence shown here is derived from an EMBL/GenBank/DDBJ whole genome shotgun (WGS) entry which is preliminary data.</text>
</comment>
<protein>
    <submittedName>
        <fullName evidence="1">Uncharacterized protein</fullName>
    </submittedName>
</protein>